<dbReference type="RefSeq" id="WP_219528809.1">
    <property type="nucleotide sequence ID" value="NZ_JAHKRM010000005.1"/>
</dbReference>
<evidence type="ECO:0000313" key="3">
    <source>
        <dbReference type="Proteomes" id="UP001597097"/>
    </source>
</evidence>
<comment type="caution">
    <text evidence="2">The sequence shown here is derived from an EMBL/GenBank/DDBJ whole genome shotgun (WGS) entry which is preliminary data.</text>
</comment>
<protein>
    <submittedName>
        <fullName evidence="2">DUF2975 domain-containing protein</fullName>
    </submittedName>
</protein>
<organism evidence="2 3">
    <name type="scientific">Nonomuraea guangzhouensis</name>
    <dbReference type="NCBI Taxonomy" id="1291555"/>
    <lineage>
        <taxon>Bacteria</taxon>
        <taxon>Bacillati</taxon>
        <taxon>Actinomycetota</taxon>
        <taxon>Actinomycetes</taxon>
        <taxon>Streptosporangiales</taxon>
        <taxon>Streptosporangiaceae</taxon>
        <taxon>Nonomuraea</taxon>
    </lineage>
</organism>
<accession>A0ABW4GQU3</accession>
<dbReference type="PROSITE" id="PS51257">
    <property type="entry name" value="PROKAR_LIPOPROTEIN"/>
    <property type="match status" value="1"/>
</dbReference>
<name>A0ABW4GQU3_9ACTN</name>
<keyword evidence="1" id="KW-1133">Transmembrane helix</keyword>
<feature type="transmembrane region" description="Helical" evidence="1">
    <location>
        <begin position="82"/>
        <end position="108"/>
    </location>
</feature>
<feature type="transmembrane region" description="Helical" evidence="1">
    <location>
        <begin position="12"/>
        <end position="37"/>
    </location>
</feature>
<evidence type="ECO:0000256" key="1">
    <source>
        <dbReference type="SAM" id="Phobius"/>
    </source>
</evidence>
<feature type="transmembrane region" description="Helical" evidence="1">
    <location>
        <begin position="129"/>
        <end position="156"/>
    </location>
</feature>
<keyword evidence="1" id="KW-0812">Transmembrane</keyword>
<keyword evidence="3" id="KW-1185">Reference proteome</keyword>
<reference evidence="3" key="1">
    <citation type="journal article" date="2019" name="Int. J. Syst. Evol. Microbiol.">
        <title>The Global Catalogue of Microorganisms (GCM) 10K type strain sequencing project: providing services to taxonomists for standard genome sequencing and annotation.</title>
        <authorList>
            <consortium name="The Broad Institute Genomics Platform"/>
            <consortium name="The Broad Institute Genome Sequencing Center for Infectious Disease"/>
            <person name="Wu L."/>
            <person name="Ma J."/>
        </authorList>
    </citation>
    <scope>NUCLEOTIDE SEQUENCE [LARGE SCALE GENOMIC DNA]</scope>
    <source>
        <strain evidence="3">CGMCC 1.15399</strain>
    </source>
</reference>
<sequence>MATKWLNRLEILLTFSLIISCLGALALLFSTVMMAFVGANGIGVPLHVYDVPVAGIAAPDATITNVTAEVQVRPQGSAPLVALLYLLLWVPGGATTLLALFTVVRAVRRARSGDRALFSAITAAHLRRLGWILIIGSLATGVLGTVSESILTSILLAKDYPFYLQMGDALMGVVTGMAVLGVSEIVRRGVMLLEEVEATV</sequence>
<dbReference type="Proteomes" id="UP001597097">
    <property type="component" value="Unassembled WGS sequence"/>
</dbReference>
<feature type="transmembrane region" description="Helical" evidence="1">
    <location>
        <begin position="162"/>
        <end position="182"/>
    </location>
</feature>
<keyword evidence="1" id="KW-0472">Membrane</keyword>
<proteinExistence type="predicted"/>
<gene>
    <name evidence="2" type="ORF">ACFSJ0_47770</name>
</gene>
<evidence type="ECO:0000313" key="2">
    <source>
        <dbReference type="EMBL" id="MFD1544814.1"/>
    </source>
</evidence>
<dbReference type="EMBL" id="JBHUCM010000045">
    <property type="protein sequence ID" value="MFD1544814.1"/>
    <property type="molecule type" value="Genomic_DNA"/>
</dbReference>